<organism evidence="9">
    <name type="scientific">Listeria seeligeri FSL N1-067</name>
    <dbReference type="NCBI Taxonomy" id="702453"/>
    <lineage>
        <taxon>Bacteria</taxon>
        <taxon>Bacillati</taxon>
        <taxon>Bacillota</taxon>
        <taxon>Bacilli</taxon>
        <taxon>Bacillales</taxon>
        <taxon>Listeriaceae</taxon>
        <taxon>Listeria</taxon>
    </lineage>
</organism>
<dbReference type="Proteomes" id="UP000004302">
    <property type="component" value="Chromosome"/>
</dbReference>
<dbReference type="PANTHER" id="PTHR30511">
    <property type="entry name" value="ALANINE RACEMASE"/>
    <property type="match status" value="1"/>
</dbReference>
<dbReference type="HOGENOM" id="CLU_028393_2_1_9"/>
<dbReference type="SUPFAM" id="SSF51419">
    <property type="entry name" value="PLP-binding barrel"/>
    <property type="match status" value="1"/>
</dbReference>
<dbReference type="InterPro" id="IPR029066">
    <property type="entry name" value="PLP-binding_barrel"/>
</dbReference>
<dbReference type="FunFam" id="2.40.37.10:FF:000006">
    <property type="entry name" value="Alanine racemase"/>
    <property type="match status" value="1"/>
</dbReference>
<evidence type="ECO:0000256" key="2">
    <source>
        <dbReference type="ARBA" id="ARBA00001933"/>
    </source>
</evidence>
<comment type="pathway">
    <text evidence="5">Amino-acid biosynthesis; D-alanine biosynthesis; D-alanine from L-alanine: step 1/1.</text>
</comment>
<dbReference type="InterPro" id="IPR009006">
    <property type="entry name" value="Ala_racemase/Decarboxylase_C"/>
</dbReference>
<evidence type="ECO:0000256" key="3">
    <source>
        <dbReference type="ARBA" id="ARBA00022898"/>
    </source>
</evidence>
<dbReference type="EMBL" id="ADXJ01000456">
    <property type="protein sequence ID" value="EFS00784.1"/>
    <property type="molecule type" value="Genomic_DNA"/>
</dbReference>
<dbReference type="GO" id="GO:0009252">
    <property type="term" value="P:peptidoglycan biosynthetic process"/>
    <property type="evidence" value="ECO:0007669"/>
    <property type="project" value="TreeGrafter"/>
</dbReference>
<dbReference type="SMART" id="SM01005">
    <property type="entry name" value="Ala_racemase_C"/>
    <property type="match status" value="1"/>
</dbReference>
<feature type="binding site" evidence="5 7">
    <location>
        <position position="137"/>
    </location>
    <ligand>
        <name>substrate</name>
    </ligand>
</feature>
<dbReference type="PROSITE" id="PS00395">
    <property type="entry name" value="ALANINE_RACEMASE"/>
    <property type="match status" value="1"/>
</dbReference>
<protein>
    <recommendedName>
        <fullName evidence="5">Alanine racemase</fullName>
        <ecNumber evidence="5">5.1.1.1</ecNumber>
    </recommendedName>
</protein>
<keyword evidence="4 5" id="KW-0413">Isomerase</keyword>
<evidence type="ECO:0000256" key="4">
    <source>
        <dbReference type="ARBA" id="ARBA00023235"/>
    </source>
</evidence>
<evidence type="ECO:0000256" key="5">
    <source>
        <dbReference type="HAMAP-Rule" id="MF_01201"/>
    </source>
</evidence>
<dbReference type="HAMAP" id="MF_01201">
    <property type="entry name" value="Ala_racemase"/>
    <property type="match status" value="1"/>
</dbReference>
<dbReference type="PANTHER" id="PTHR30511:SF0">
    <property type="entry name" value="ALANINE RACEMASE, CATABOLIC-RELATED"/>
    <property type="match status" value="1"/>
</dbReference>
<dbReference type="EC" id="5.1.1.1" evidence="5"/>
<dbReference type="Gene3D" id="2.40.37.10">
    <property type="entry name" value="Lyase, Ornithine Decarboxylase, Chain A, domain 1"/>
    <property type="match status" value="1"/>
</dbReference>
<dbReference type="GO" id="GO:0008784">
    <property type="term" value="F:alanine racemase activity"/>
    <property type="evidence" value="ECO:0007669"/>
    <property type="project" value="UniProtKB-UniRule"/>
</dbReference>
<evidence type="ECO:0000256" key="1">
    <source>
        <dbReference type="ARBA" id="ARBA00000316"/>
    </source>
</evidence>
<proteinExistence type="inferred from homology"/>
<evidence type="ECO:0000259" key="8">
    <source>
        <dbReference type="SMART" id="SM01005"/>
    </source>
</evidence>
<dbReference type="Gene3D" id="3.20.20.10">
    <property type="entry name" value="Alanine racemase"/>
    <property type="match status" value="1"/>
</dbReference>
<dbReference type="GO" id="GO:0030170">
    <property type="term" value="F:pyridoxal phosphate binding"/>
    <property type="evidence" value="ECO:0007669"/>
    <property type="project" value="UniProtKB-UniRule"/>
</dbReference>
<feature type="domain" description="Alanine racemase C-terminal" evidence="8">
    <location>
        <begin position="245"/>
        <end position="370"/>
    </location>
</feature>
<dbReference type="GO" id="GO:0005829">
    <property type="term" value="C:cytosol"/>
    <property type="evidence" value="ECO:0007669"/>
    <property type="project" value="TreeGrafter"/>
</dbReference>
<dbReference type="FunFam" id="3.20.20.10:FF:000002">
    <property type="entry name" value="Alanine racemase"/>
    <property type="match status" value="1"/>
</dbReference>
<dbReference type="NCBIfam" id="TIGR00492">
    <property type="entry name" value="alr"/>
    <property type="match status" value="1"/>
</dbReference>
<dbReference type="AlphaFoldDB" id="E3ZNL5"/>
<dbReference type="CDD" id="cd00430">
    <property type="entry name" value="PLPDE_III_AR"/>
    <property type="match status" value="1"/>
</dbReference>
<reference evidence="9" key="1">
    <citation type="journal article" date="2010" name="Microbiol. Resour. Announc.">
        <title>Comparative genomics of the bacterial genus Listeria: Genome evolution is characterized by limited gene acquisition and limited gene loss.</title>
        <authorList>
            <person name="den Bakker H.C."/>
            <person name="Cummings C.A."/>
            <person name="Ferreira V."/>
            <person name="Vatta P."/>
            <person name="Orsi R.H."/>
            <person name="Degoricija L."/>
            <person name="Barker M."/>
            <person name="Petrauskene O."/>
            <person name="Furtado M.R."/>
            <person name="Wiedmann M."/>
        </authorList>
    </citation>
    <scope>NUCLEOTIDE SEQUENCE [LARGE SCALE GENOMIC DNA]</scope>
    <source>
        <strain evidence="9">FSL N1-067</strain>
    </source>
</reference>
<dbReference type="UniPathway" id="UPA00042">
    <property type="reaction ID" value="UER00497"/>
</dbReference>
<comment type="caution">
    <text evidence="9">The sequence shown here is derived from an EMBL/GenBank/DDBJ whole genome shotgun (WGS) entry which is preliminary data.</text>
</comment>
<dbReference type="SUPFAM" id="SSF50621">
    <property type="entry name" value="Alanine racemase C-terminal domain-like"/>
    <property type="match status" value="1"/>
</dbReference>
<comment type="function">
    <text evidence="5">Catalyzes the interconversion of L-alanine and D-alanine. May also act on other amino acids.</text>
</comment>
<feature type="binding site" evidence="5 7">
    <location>
        <position position="313"/>
    </location>
    <ligand>
        <name>substrate</name>
    </ligand>
</feature>
<evidence type="ECO:0000313" key="9">
    <source>
        <dbReference type="EMBL" id="EFS00784.1"/>
    </source>
</evidence>
<sequence>MEIMVTGWHRPTWIEIDRSAIRENIKNEQKKLPKNVAVWAVVKANAYGHGIIEVAKTAKEAGAKGFCVAILDEALALREAGFQDDFILVLGATRKEDANLAAHNNISLTIFREDWLDGVHLETPLKVHLKIDSGMGRLGIRSAEEAEQIEAKIVQTDMFFLEGAYTHFATADQLETSYFEQQLAKFDAILKGLKSRPRFVHAANSAAALLQSQIGFDAVRFGISMYGLAPSIEIKSNLPFKLKPALALYTEMVHVKKLAPGDSVSYGATYTATEREWIATLPIGYADGLIRHYSGFQVLVDGKKAPIIGRVCMDQTIIKLPYEFQTGTKVTIIGMDHGNSVTADDAAKYLDTINYEVTCLLTERIPRKYIN</sequence>
<comment type="cofactor">
    <cofactor evidence="2 5 6">
        <name>pyridoxal 5'-phosphate</name>
        <dbReference type="ChEBI" id="CHEBI:597326"/>
    </cofactor>
</comment>
<accession>E3ZNL5</accession>
<comment type="similarity">
    <text evidence="5">Belongs to the alanine racemase family.</text>
</comment>
<feature type="modified residue" description="N6-(pyridoxal phosphate)lysine" evidence="5 6">
    <location>
        <position position="43"/>
    </location>
</feature>
<comment type="catalytic activity">
    <reaction evidence="1 5">
        <text>L-alanine = D-alanine</text>
        <dbReference type="Rhea" id="RHEA:20249"/>
        <dbReference type="ChEBI" id="CHEBI:57416"/>
        <dbReference type="ChEBI" id="CHEBI:57972"/>
        <dbReference type="EC" id="5.1.1.1"/>
    </reaction>
</comment>
<gene>
    <name evidence="9" type="ORF">NT03LS_1041</name>
</gene>
<dbReference type="PATRIC" id="fig|702453.3.peg.832"/>
<name>E3ZNL5_LISSE</name>
<dbReference type="Pfam" id="PF00842">
    <property type="entry name" value="Ala_racemase_C"/>
    <property type="match status" value="1"/>
</dbReference>
<dbReference type="PRINTS" id="PR00992">
    <property type="entry name" value="ALARACEMASE"/>
</dbReference>
<dbReference type="InterPro" id="IPR011079">
    <property type="entry name" value="Ala_racemase_C"/>
</dbReference>
<dbReference type="InterPro" id="IPR001608">
    <property type="entry name" value="Ala_racemase_N"/>
</dbReference>
<feature type="active site" description="Proton acceptor; specific for D-alanine" evidence="5">
    <location>
        <position position="43"/>
    </location>
</feature>
<dbReference type="Pfam" id="PF01168">
    <property type="entry name" value="Ala_racemase_N"/>
    <property type="match status" value="1"/>
</dbReference>
<dbReference type="InterPro" id="IPR000821">
    <property type="entry name" value="Ala_racemase"/>
</dbReference>
<dbReference type="InterPro" id="IPR020622">
    <property type="entry name" value="Ala_racemase_pyridoxalP-BS"/>
</dbReference>
<dbReference type="GO" id="GO:0030632">
    <property type="term" value="P:D-alanine biosynthetic process"/>
    <property type="evidence" value="ECO:0007669"/>
    <property type="project" value="UniProtKB-UniRule"/>
</dbReference>
<evidence type="ECO:0000256" key="6">
    <source>
        <dbReference type="PIRSR" id="PIRSR600821-50"/>
    </source>
</evidence>
<feature type="active site" description="Proton acceptor; specific for L-alanine" evidence="5">
    <location>
        <position position="266"/>
    </location>
</feature>
<evidence type="ECO:0000256" key="7">
    <source>
        <dbReference type="PIRSR" id="PIRSR600821-52"/>
    </source>
</evidence>
<keyword evidence="3 5" id="KW-0663">Pyridoxal phosphate</keyword>